<dbReference type="GO" id="GO:0016020">
    <property type="term" value="C:membrane"/>
    <property type="evidence" value="ECO:0007669"/>
    <property type="project" value="UniProtKB-SubCell"/>
</dbReference>
<evidence type="ECO:0000256" key="6">
    <source>
        <dbReference type="SAM" id="Phobius"/>
    </source>
</evidence>
<feature type="transmembrane region" description="Helical" evidence="6">
    <location>
        <begin position="46"/>
        <end position="71"/>
    </location>
</feature>
<feature type="non-terminal residue" evidence="7">
    <location>
        <position position="363"/>
    </location>
</feature>
<keyword evidence="5 6" id="KW-0472">Membrane</keyword>
<comment type="caution">
    <text evidence="7">The sequence shown here is derived from an EMBL/GenBank/DDBJ whole genome shotgun (WGS) entry which is preliminary data.</text>
</comment>
<evidence type="ECO:0000256" key="3">
    <source>
        <dbReference type="ARBA" id="ARBA00022692"/>
    </source>
</evidence>
<evidence type="ECO:0000256" key="2">
    <source>
        <dbReference type="ARBA" id="ARBA00022448"/>
    </source>
</evidence>
<evidence type="ECO:0000256" key="1">
    <source>
        <dbReference type="ARBA" id="ARBA00004141"/>
    </source>
</evidence>
<name>A0A937W555_UNCTE</name>
<feature type="transmembrane region" description="Helical" evidence="6">
    <location>
        <begin position="117"/>
        <end position="137"/>
    </location>
</feature>
<feature type="transmembrane region" description="Helical" evidence="6">
    <location>
        <begin position="144"/>
        <end position="165"/>
    </location>
</feature>
<dbReference type="SUPFAM" id="SSF103473">
    <property type="entry name" value="MFS general substrate transporter"/>
    <property type="match status" value="1"/>
</dbReference>
<dbReference type="Proteomes" id="UP000712673">
    <property type="component" value="Unassembled WGS sequence"/>
</dbReference>
<sequence>MVSERWRCCALSAARLPRIVTAKTADRRGQDVADAGGFRGIAQALSSWRTAAVTLLSFSSGLPLGLVLIAIPDWMRSIGVDIRVVGLFALTQAPWTFKVFWAPLLERYSPPWLGRRRGWTALMQVALLVTTLGLAGVGQHPQALWVVGALALAVACASATQDIAIDAYAVEVLQPHEQGIAVGARTAVYRAAMYISGGLSITLAGQYSWPLVNLLLALLYVPLLWVTWRAPVPQAPAAVVPSLRAAIWEPLREVFQRERAIEILAFVCLYKLADNLAGALLRPFLIDLGYSEFDRGVGLATIGLVTTLGGTFLGGLLTTLTGLGHALWIGGALQIVSNLGYIFLADSAPDRLLLTAAMAIENL</sequence>
<evidence type="ECO:0000313" key="7">
    <source>
        <dbReference type="EMBL" id="MBM3227076.1"/>
    </source>
</evidence>
<dbReference type="Gene3D" id="1.20.1250.20">
    <property type="entry name" value="MFS general substrate transporter like domains"/>
    <property type="match status" value="1"/>
</dbReference>
<reference evidence="7" key="1">
    <citation type="submission" date="2019-03" db="EMBL/GenBank/DDBJ databases">
        <title>Lake Tanganyika Metagenome-Assembled Genomes (MAGs).</title>
        <authorList>
            <person name="Tran P."/>
        </authorList>
    </citation>
    <scope>NUCLEOTIDE SEQUENCE</scope>
    <source>
        <strain evidence="7">K_DeepCast_65m_m2_066</strain>
    </source>
</reference>
<dbReference type="PANTHER" id="PTHR12778">
    <property type="entry name" value="SOLUTE CARRIER FAMILY 33 ACETYL-COA TRANSPORTER -RELATED"/>
    <property type="match status" value="1"/>
</dbReference>
<evidence type="ECO:0000256" key="5">
    <source>
        <dbReference type="ARBA" id="ARBA00023136"/>
    </source>
</evidence>
<organism evidence="7 8">
    <name type="scientific">Tectimicrobiota bacterium</name>
    <dbReference type="NCBI Taxonomy" id="2528274"/>
    <lineage>
        <taxon>Bacteria</taxon>
        <taxon>Pseudomonadati</taxon>
        <taxon>Nitrospinota/Tectimicrobiota group</taxon>
        <taxon>Candidatus Tectimicrobiota</taxon>
    </lineage>
</organism>
<comment type="subcellular location">
    <subcellularLocation>
        <location evidence="1">Membrane</location>
        <topology evidence="1">Multi-pass membrane protein</topology>
    </subcellularLocation>
</comment>
<dbReference type="EMBL" id="VGLS01001179">
    <property type="protein sequence ID" value="MBM3227076.1"/>
    <property type="molecule type" value="Genomic_DNA"/>
</dbReference>
<feature type="transmembrane region" description="Helical" evidence="6">
    <location>
        <begin position="207"/>
        <end position="226"/>
    </location>
</feature>
<dbReference type="Pfam" id="PF07690">
    <property type="entry name" value="MFS_1"/>
    <property type="match status" value="1"/>
</dbReference>
<protein>
    <submittedName>
        <fullName evidence="7">AmpG family muropeptide MFS transporter</fullName>
    </submittedName>
</protein>
<keyword evidence="2" id="KW-0813">Transport</keyword>
<gene>
    <name evidence="7" type="ORF">FJZ47_25190</name>
</gene>
<dbReference type="InterPro" id="IPR011701">
    <property type="entry name" value="MFS"/>
</dbReference>
<dbReference type="AlphaFoldDB" id="A0A937W555"/>
<accession>A0A937W555</accession>
<feature type="transmembrane region" description="Helical" evidence="6">
    <location>
        <begin position="78"/>
        <end position="97"/>
    </location>
</feature>
<dbReference type="PANTHER" id="PTHR12778:SF10">
    <property type="entry name" value="MAJOR FACILITATOR SUPERFAMILY DOMAIN-CONTAINING PROTEIN 3"/>
    <property type="match status" value="1"/>
</dbReference>
<evidence type="ECO:0000313" key="8">
    <source>
        <dbReference type="Proteomes" id="UP000712673"/>
    </source>
</evidence>
<keyword evidence="3 6" id="KW-0812">Transmembrane</keyword>
<dbReference type="InterPro" id="IPR004752">
    <property type="entry name" value="AmpG_permease/AT-1"/>
</dbReference>
<feature type="transmembrane region" description="Helical" evidence="6">
    <location>
        <begin position="326"/>
        <end position="344"/>
    </location>
</feature>
<proteinExistence type="predicted"/>
<keyword evidence="4 6" id="KW-1133">Transmembrane helix</keyword>
<feature type="transmembrane region" description="Helical" evidence="6">
    <location>
        <begin position="297"/>
        <end position="320"/>
    </location>
</feature>
<dbReference type="InterPro" id="IPR036259">
    <property type="entry name" value="MFS_trans_sf"/>
</dbReference>
<dbReference type="GO" id="GO:0022857">
    <property type="term" value="F:transmembrane transporter activity"/>
    <property type="evidence" value="ECO:0007669"/>
    <property type="project" value="InterPro"/>
</dbReference>
<evidence type="ECO:0000256" key="4">
    <source>
        <dbReference type="ARBA" id="ARBA00022989"/>
    </source>
</evidence>